<evidence type="ECO:0008006" key="8">
    <source>
        <dbReference type="Google" id="ProtNLM"/>
    </source>
</evidence>
<reference evidence="6 7" key="1">
    <citation type="journal article" date="2010" name="Proc. Natl. Acad. Sci. U.S.A.">
        <title>Insights into evolution of multicellular fungi from the assembled chromosomes of the mushroom Coprinopsis cinerea (Coprinus cinereus).</title>
        <authorList>
            <person name="Stajich J.E."/>
            <person name="Wilke S.K."/>
            <person name="Ahren D."/>
            <person name="Au C.H."/>
            <person name="Birren B.W."/>
            <person name="Borodovsky M."/>
            <person name="Burns C."/>
            <person name="Canback B."/>
            <person name="Casselton L.A."/>
            <person name="Cheng C.K."/>
            <person name="Deng J."/>
            <person name="Dietrich F.S."/>
            <person name="Fargo D.C."/>
            <person name="Farman M.L."/>
            <person name="Gathman A.C."/>
            <person name="Goldberg J."/>
            <person name="Guigo R."/>
            <person name="Hoegger P.J."/>
            <person name="Hooker J.B."/>
            <person name="Huggins A."/>
            <person name="James T.Y."/>
            <person name="Kamada T."/>
            <person name="Kilaru S."/>
            <person name="Kodira C."/>
            <person name="Kues U."/>
            <person name="Kupfer D."/>
            <person name="Kwan H.S."/>
            <person name="Lomsadze A."/>
            <person name="Li W."/>
            <person name="Lilly W.W."/>
            <person name="Ma L.J."/>
            <person name="Mackey A.J."/>
            <person name="Manning G."/>
            <person name="Martin F."/>
            <person name="Muraguchi H."/>
            <person name="Natvig D.O."/>
            <person name="Palmerini H."/>
            <person name="Ramesh M.A."/>
            <person name="Rehmeyer C.J."/>
            <person name="Roe B.A."/>
            <person name="Shenoy N."/>
            <person name="Stanke M."/>
            <person name="Ter-Hovhannisyan V."/>
            <person name="Tunlid A."/>
            <person name="Velagapudi R."/>
            <person name="Vision T.J."/>
            <person name="Zeng Q."/>
            <person name="Zolan M.E."/>
            <person name="Pukkila P.J."/>
        </authorList>
    </citation>
    <scope>NUCLEOTIDE SEQUENCE [LARGE SCALE GENOMIC DNA]</scope>
    <source>
        <strain evidence="7">Okayama-7 / 130 / ATCC MYA-4618 / FGSC 9003</strain>
    </source>
</reference>
<dbReference type="RefSeq" id="XP_001834299.2">
    <property type="nucleotide sequence ID" value="XM_001834247.2"/>
</dbReference>
<keyword evidence="1" id="KW-0479">Metal-binding</keyword>
<comment type="caution">
    <text evidence="6">The sequence shown here is derived from an EMBL/GenBank/DDBJ whole genome shotgun (WGS) entry which is preliminary data.</text>
</comment>
<dbReference type="Pfam" id="PF01753">
    <property type="entry name" value="zf-MYND"/>
    <property type="match status" value="1"/>
</dbReference>
<name>A8NJU7_COPC7</name>
<evidence type="ECO:0000313" key="6">
    <source>
        <dbReference type="EMBL" id="EAU87540.2"/>
    </source>
</evidence>
<dbReference type="OrthoDB" id="432970at2759"/>
<dbReference type="VEuPathDB" id="FungiDB:CC1G_11212"/>
<protein>
    <recommendedName>
        <fullName evidence="8">MYND-type domain-containing protein</fullName>
    </recommendedName>
</protein>
<evidence type="ECO:0000259" key="5">
    <source>
        <dbReference type="Pfam" id="PF20179"/>
    </source>
</evidence>
<accession>A8NJU7</accession>
<dbReference type="EMBL" id="AACS02000010">
    <property type="protein sequence ID" value="EAU87540.2"/>
    <property type="molecule type" value="Genomic_DNA"/>
</dbReference>
<keyword evidence="3" id="KW-0862">Zinc</keyword>
<dbReference type="PANTHER" id="PTHR28069">
    <property type="entry name" value="GH20023P"/>
    <property type="match status" value="1"/>
</dbReference>
<dbReference type="KEGG" id="cci:CC1G_11212"/>
<dbReference type="AlphaFoldDB" id="A8NJU7"/>
<dbReference type="GeneID" id="6010813"/>
<proteinExistence type="predicted"/>
<dbReference type="InterPro" id="IPR002893">
    <property type="entry name" value="Znf_MYND"/>
</dbReference>
<evidence type="ECO:0000259" key="4">
    <source>
        <dbReference type="Pfam" id="PF01753"/>
    </source>
</evidence>
<dbReference type="InterPro" id="IPR046824">
    <property type="entry name" value="Mss51-like_C"/>
</dbReference>
<keyword evidence="2" id="KW-0863">Zinc-finger</keyword>
<evidence type="ECO:0000313" key="7">
    <source>
        <dbReference type="Proteomes" id="UP000001861"/>
    </source>
</evidence>
<dbReference type="GO" id="GO:0008270">
    <property type="term" value="F:zinc ion binding"/>
    <property type="evidence" value="ECO:0007669"/>
    <property type="project" value="UniProtKB-KW"/>
</dbReference>
<dbReference type="eggNOG" id="ENOG502RMN4">
    <property type="taxonomic scope" value="Eukaryota"/>
</dbReference>
<dbReference type="HOGENOM" id="CLU_045558_0_0_1"/>
<feature type="domain" description="MYND-type" evidence="4">
    <location>
        <begin position="122"/>
        <end position="147"/>
    </location>
</feature>
<organism evidence="6 7">
    <name type="scientific">Coprinopsis cinerea (strain Okayama-7 / 130 / ATCC MYA-4618 / FGSC 9003)</name>
    <name type="common">Inky cap fungus</name>
    <name type="synonym">Hormographiella aspergillata</name>
    <dbReference type="NCBI Taxonomy" id="240176"/>
    <lineage>
        <taxon>Eukaryota</taxon>
        <taxon>Fungi</taxon>
        <taxon>Dikarya</taxon>
        <taxon>Basidiomycota</taxon>
        <taxon>Agaricomycotina</taxon>
        <taxon>Agaricomycetes</taxon>
        <taxon>Agaricomycetidae</taxon>
        <taxon>Agaricales</taxon>
        <taxon>Agaricineae</taxon>
        <taxon>Psathyrellaceae</taxon>
        <taxon>Coprinopsis</taxon>
    </lineage>
</organism>
<dbReference type="InParanoid" id="A8NJU7"/>
<dbReference type="PANTHER" id="PTHR28069:SF2">
    <property type="entry name" value="GH20023P"/>
    <property type="match status" value="1"/>
</dbReference>
<feature type="domain" description="Mitochondrial splicing suppressor 51-like C-terminal" evidence="5">
    <location>
        <begin position="238"/>
        <end position="404"/>
    </location>
</feature>
<sequence length="429" mass="47506">MLTDIGIDCQKRDWAKHKSFCKALEQLEAKGPSSTTVLLGDEDMGPGESSLNAFAYCCMLEDVDTLRSILGRELTIPERNMLGWEPRCATCASTERMLRARQSQLPGASNQGNTGSGAASFLEPCPTCRTTFFCSREHQKLAQQFHNGVKTSTACGNLTQCQANQLIREDVRLSSALKDAPRGLLVWAPERTKTQWESFKGSTWKQEFLAEVQKGIPLPRGMTIASFLHTFSEGLSIPMTILHALDTLNGENTDWTRKHKLVIHVLGAARLEIQNGMVFEEVVHRLPQLKEMEVVMYGPELQQLIAMDGDRVSMNMDTCPLYHSDVTHSSPKPDLAIAFDAGVAAHQDLWKPTIKLLVEQEIPSVFTSFNEEEAQHDSAFFVDAGASLVDGLGPTPNPWGSMLLKTEPGRLHGFYSVNGWLSGGWKGRK</sequence>
<evidence type="ECO:0000256" key="3">
    <source>
        <dbReference type="ARBA" id="ARBA00022833"/>
    </source>
</evidence>
<keyword evidence="7" id="KW-1185">Reference proteome</keyword>
<dbReference type="SUPFAM" id="SSF144232">
    <property type="entry name" value="HIT/MYND zinc finger-like"/>
    <property type="match status" value="1"/>
</dbReference>
<dbReference type="OMA" id="EEMFKFP"/>
<dbReference type="Pfam" id="PF20179">
    <property type="entry name" value="MSS51_C"/>
    <property type="match status" value="1"/>
</dbReference>
<evidence type="ECO:0000256" key="1">
    <source>
        <dbReference type="ARBA" id="ARBA00022723"/>
    </source>
</evidence>
<dbReference type="Proteomes" id="UP000001861">
    <property type="component" value="Unassembled WGS sequence"/>
</dbReference>
<evidence type="ECO:0000256" key="2">
    <source>
        <dbReference type="ARBA" id="ARBA00022771"/>
    </source>
</evidence>
<gene>
    <name evidence="6" type="ORF">CC1G_11212</name>
</gene>